<evidence type="ECO:0000313" key="3">
    <source>
        <dbReference type="Proteomes" id="UP000002027"/>
    </source>
</evidence>
<reference evidence="2 3" key="2">
    <citation type="journal article" date="2010" name="Stand. Genomic Sci.">
        <title>Complete genome sequence of Desulfohalobium retbaense type strain (HR(100)).</title>
        <authorList>
            <person name="Spring S."/>
            <person name="Nolan M."/>
            <person name="Lapidus A."/>
            <person name="Glavina Del Rio T."/>
            <person name="Copeland A."/>
            <person name="Tice H."/>
            <person name="Cheng J.F."/>
            <person name="Lucas S."/>
            <person name="Land M."/>
            <person name="Chen F."/>
            <person name="Bruce D."/>
            <person name="Goodwin L."/>
            <person name="Pitluck S."/>
            <person name="Ivanova N."/>
            <person name="Mavromatis K."/>
            <person name="Mikhailova N."/>
            <person name="Pati A."/>
            <person name="Chen A."/>
            <person name="Palaniappan K."/>
            <person name="Hauser L."/>
            <person name="Chang Y.J."/>
            <person name="Jeffries C.D."/>
            <person name="Munk C."/>
            <person name="Kiss H."/>
            <person name="Chain P."/>
            <person name="Han C."/>
            <person name="Brettin T."/>
            <person name="Detter J.C."/>
            <person name="Schuler E."/>
            <person name="Goker M."/>
            <person name="Rohde M."/>
            <person name="Bristow J."/>
            <person name="Eisen J.A."/>
            <person name="Markowitz V."/>
            <person name="Hugenholtz P."/>
            <person name="Kyrpides N.C."/>
            <person name="Klenk H.P."/>
        </authorList>
    </citation>
    <scope>NUCLEOTIDE SEQUENCE [LARGE SCALE GENOMIC DNA]</scope>
    <source>
        <strain evidence="3">ATCC 49802 / DSM 20745 / S 6022</strain>
    </source>
</reference>
<feature type="transmembrane region" description="Helical" evidence="1">
    <location>
        <begin position="30"/>
        <end position="50"/>
    </location>
</feature>
<dbReference type="eggNOG" id="ENOG503304W">
    <property type="taxonomic scope" value="Bacteria"/>
</dbReference>
<keyword evidence="3" id="KW-1185">Reference proteome</keyword>
<name>D1C2Z9_SPHTD</name>
<proteinExistence type="predicted"/>
<keyword evidence="1" id="KW-0812">Transmembrane</keyword>
<dbReference type="OrthoDB" id="979693at2"/>
<dbReference type="RefSeq" id="WP_012871663.1">
    <property type="nucleotide sequence ID" value="NC_013523.1"/>
</dbReference>
<dbReference type="KEGG" id="sti:Sthe_1181"/>
<dbReference type="EMBL" id="CP001823">
    <property type="protein sequence ID" value="ACZ38616.1"/>
    <property type="molecule type" value="Genomic_DNA"/>
</dbReference>
<sequence>MERFLKWLLPALIVVEIVLVRGGVLTLGQAVAIVVAIEGGIALIAARQAIVAVRRFRAGRSAGVDPWTAAEDALTVFFPRVMARFLVMEPRVWACLIRWVTRRYRHGPDDFPYHSGSILGIFIVVILFTTPVEILLFELLIPWTWLRWVFLILAIYALVWVFGLYASLVVLPHRLESDGLRVRYGVLYETVIPRDRIIGIEEEQRKVPGGREGLIFPDGETGVAYLSIGGRTHLRIEVAEPVQFLTLTGPSRPIDVLNLAANHADRLSAALRERLPTLSRDDRGPGALPAA</sequence>
<dbReference type="Proteomes" id="UP000002027">
    <property type="component" value="Chromosome 1"/>
</dbReference>
<dbReference type="HOGENOM" id="CLU_065811_0_0_0"/>
<protein>
    <submittedName>
        <fullName evidence="2">Uncharacterized protein</fullName>
    </submittedName>
</protein>
<evidence type="ECO:0000256" key="1">
    <source>
        <dbReference type="SAM" id="Phobius"/>
    </source>
</evidence>
<evidence type="ECO:0000313" key="2">
    <source>
        <dbReference type="EMBL" id="ACZ38616.1"/>
    </source>
</evidence>
<organism evidence="2 3">
    <name type="scientific">Sphaerobacter thermophilus (strain ATCC 49802 / DSM 20745 / KCCM 41009 / NCIMB 13125 / S 6022)</name>
    <dbReference type="NCBI Taxonomy" id="479434"/>
    <lineage>
        <taxon>Bacteria</taxon>
        <taxon>Pseudomonadati</taxon>
        <taxon>Thermomicrobiota</taxon>
        <taxon>Thermomicrobia</taxon>
        <taxon>Sphaerobacterales</taxon>
        <taxon>Sphaerobacterineae</taxon>
        <taxon>Sphaerobacteraceae</taxon>
        <taxon>Sphaerobacter</taxon>
    </lineage>
</organism>
<feature type="transmembrane region" description="Helical" evidence="1">
    <location>
        <begin position="7"/>
        <end position="24"/>
    </location>
</feature>
<accession>D1C2Z9</accession>
<reference evidence="3" key="1">
    <citation type="submission" date="2009-11" db="EMBL/GenBank/DDBJ databases">
        <title>The complete chromosome 1 of Sphaerobacter thermophilus DSM 20745.</title>
        <authorList>
            <person name="Lucas S."/>
            <person name="Copeland A."/>
            <person name="Lapidus A."/>
            <person name="Glavina del Rio T."/>
            <person name="Dalin E."/>
            <person name="Tice H."/>
            <person name="Bruce D."/>
            <person name="Goodwin L."/>
            <person name="Pitluck S."/>
            <person name="Kyrpides N."/>
            <person name="Mavromatis K."/>
            <person name="Ivanova N."/>
            <person name="Mikhailova N."/>
            <person name="LaButti K.M."/>
            <person name="Clum A."/>
            <person name="Sun H.I."/>
            <person name="Brettin T."/>
            <person name="Detter J.C."/>
            <person name="Han C."/>
            <person name="Larimer F."/>
            <person name="Land M."/>
            <person name="Hauser L."/>
            <person name="Markowitz V."/>
            <person name="Cheng J.F."/>
            <person name="Hugenholtz P."/>
            <person name="Woyke T."/>
            <person name="Wu D."/>
            <person name="Steenblock K."/>
            <person name="Schneider S."/>
            <person name="Pukall R."/>
            <person name="Goeker M."/>
            <person name="Klenk H.P."/>
            <person name="Eisen J.A."/>
        </authorList>
    </citation>
    <scope>NUCLEOTIDE SEQUENCE [LARGE SCALE GENOMIC DNA]</scope>
    <source>
        <strain evidence="3">ATCC 49802 / DSM 20745 / S 6022</strain>
    </source>
</reference>
<keyword evidence="1" id="KW-1133">Transmembrane helix</keyword>
<keyword evidence="1" id="KW-0472">Membrane</keyword>
<dbReference type="STRING" id="479434.Sthe_1181"/>
<gene>
    <name evidence="2" type="ordered locus">Sthe_1181</name>
</gene>
<dbReference type="AlphaFoldDB" id="D1C2Z9"/>
<dbReference type="InParanoid" id="D1C2Z9"/>
<feature type="transmembrane region" description="Helical" evidence="1">
    <location>
        <begin position="148"/>
        <end position="171"/>
    </location>
</feature>
<feature type="transmembrane region" description="Helical" evidence="1">
    <location>
        <begin position="111"/>
        <end position="128"/>
    </location>
</feature>